<accession>A0ABM7RH22</accession>
<organism evidence="2 3">
    <name type="scientific">Haloferula helveola</name>
    <dbReference type="NCBI Taxonomy" id="490095"/>
    <lineage>
        <taxon>Bacteria</taxon>
        <taxon>Pseudomonadati</taxon>
        <taxon>Verrucomicrobiota</taxon>
        <taxon>Verrucomicrobiia</taxon>
        <taxon>Verrucomicrobiales</taxon>
        <taxon>Verrucomicrobiaceae</taxon>
        <taxon>Haloferula</taxon>
    </lineage>
</organism>
<protein>
    <recommendedName>
        <fullName evidence="1">Cyclic nucleotide-binding domain-containing protein</fullName>
    </recommendedName>
</protein>
<keyword evidence="3" id="KW-1185">Reference proteome</keyword>
<evidence type="ECO:0000259" key="1">
    <source>
        <dbReference type="PROSITE" id="PS50042"/>
    </source>
</evidence>
<dbReference type="Pfam" id="PF00027">
    <property type="entry name" value="cNMP_binding"/>
    <property type="match status" value="1"/>
</dbReference>
<dbReference type="Proteomes" id="UP001374893">
    <property type="component" value="Chromosome"/>
</dbReference>
<gene>
    <name evidence="2" type="ORF">HAHE_34450</name>
</gene>
<name>A0ABM7RH22_9BACT</name>
<dbReference type="RefSeq" id="WP_338686181.1">
    <property type="nucleotide sequence ID" value="NZ_AP024702.1"/>
</dbReference>
<dbReference type="SUPFAM" id="SSF51206">
    <property type="entry name" value="cAMP-binding domain-like"/>
    <property type="match status" value="1"/>
</dbReference>
<dbReference type="EMBL" id="AP024702">
    <property type="protein sequence ID" value="BCX49537.1"/>
    <property type="molecule type" value="Genomic_DNA"/>
</dbReference>
<dbReference type="PROSITE" id="PS50042">
    <property type="entry name" value="CNMP_BINDING_3"/>
    <property type="match status" value="1"/>
</dbReference>
<dbReference type="InterPro" id="IPR050397">
    <property type="entry name" value="Env_Response_Regulators"/>
</dbReference>
<evidence type="ECO:0000313" key="3">
    <source>
        <dbReference type="Proteomes" id="UP001374893"/>
    </source>
</evidence>
<dbReference type="PANTHER" id="PTHR24567">
    <property type="entry name" value="CRP FAMILY TRANSCRIPTIONAL REGULATORY PROTEIN"/>
    <property type="match status" value="1"/>
</dbReference>
<dbReference type="SMART" id="SM00100">
    <property type="entry name" value="cNMP"/>
    <property type="match status" value="1"/>
</dbReference>
<dbReference type="InterPro" id="IPR000595">
    <property type="entry name" value="cNMP-bd_dom"/>
</dbReference>
<evidence type="ECO:0000313" key="2">
    <source>
        <dbReference type="EMBL" id="BCX49537.1"/>
    </source>
</evidence>
<sequence>MSESFDRPEIPATGIMSGLDEDDRRLLGDYGEFLPVHPEQLLITEGKEQDSLYFIISGTLHVHTDTKEKRTLVARVCGGETLGEVNLFDPSTASASVTAKEFSQVWKANRDDLEQFTSAYPEAAARLLTGILAEMSKRLRRMNEKLATREAEAAFQSFWS</sequence>
<dbReference type="InterPro" id="IPR014710">
    <property type="entry name" value="RmlC-like_jellyroll"/>
</dbReference>
<dbReference type="Gene3D" id="2.60.120.10">
    <property type="entry name" value="Jelly Rolls"/>
    <property type="match status" value="1"/>
</dbReference>
<dbReference type="PANTHER" id="PTHR24567:SF74">
    <property type="entry name" value="HTH-TYPE TRANSCRIPTIONAL REGULATOR ARCR"/>
    <property type="match status" value="1"/>
</dbReference>
<reference evidence="2 3" key="1">
    <citation type="submission" date="2021-06" db="EMBL/GenBank/DDBJ databases">
        <title>Complete genome of Haloferula helveola possessing various polysaccharide degrading enzymes.</title>
        <authorList>
            <person name="Takami H."/>
            <person name="Huang C."/>
            <person name="Hamasaki K."/>
        </authorList>
    </citation>
    <scope>NUCLEOTIDE SEQUENCE [LARGE SCALE GENOMIC DNA]</scope>
    <source>
        <strain evidence="2 3">CN-1</strain>
    </source>
</reference>
<dbReference type="InterPro" id="IPR018490">
    <property type="entry name" value="cNMP-bd_dom_sf"/>
</dbReference>
<proteinExistence type="predicted"/>
<dbReference type="CDD" id="cd00038">
    <property type="entry name" value="CAP_ED"/>
    <property type="match status" value="1"/>
</dbReference>
<feature type="domain" description="Cyclic nucleotide-binding" evidence="1">
    <location>
        <begin position="15"/>
        <end position="134"/>
    </location>
</feature>